<evidence type="ECO:0000313" key="3">
    <source>
        <dbReference type="Proteomes" id="UP000266615"/>
    </source>
</evidence>
<comment type="caution">
    <text evidence="2">The sequence shown here is derived from an EMBL/GenBank/DDBJ whole genome shotgun (WGS) entry which is preliminary data.</text>
</comment>
<gene>
    <name evidence="2" type="ORF">D3250_05350</name>
</gene>
<dbReference type="SUPFAM" id="SSF53474">
    <property type="entry name" value="alpha/beta-Hydrolases"/>
    <property type="match status" value="1"/>
</dbReference>
<dbReference type="Pfam" id="PF12697">
    <property type="entry name" value="Abhydrolase_6"/>
    <property type="match status" value="1"/>
</dbReference>
<evidence type="ECO:0000259" key="1">
    <source>
        <dbReference type="Pfam" id="PF12697"/>
    </source>
</evidence>
<dbReference type="GO" id="GO:0016787">
    <property type="term" value="F:hydrolase activity"/>
    <property type="evidence" value="ECO:0007669"/>
    <property type="project" value="UniProtKB-KW"/>
</dbReference>
<dbReference type="InterPro" id="IPR052897">
    <property type="entry name" value="Sec-Metab_Biosynth_Hydrolase"/>
</dbReference>
<feature type="domain" description="AB hydrolase-1" evidence="1">
    <location>
        <begin position="3"/>
        <end position="222"/>
    </location>
</feature>
<evidence type="ECO:0000313" key="2">
    <source>
        <dbReference type="EMBL" id="RJN31579.1"/>
    </source>
</evidence>
<keyword evidence="2" id="KW-0378">Hydrolase</keyword>
<organism evidence="2 3">
    <name type="scientific">Nesterenkonia natronophila</name>
    <dbReference type="NCBI Taxonomy" id="2174932"/>
    <lineage>
        <taxon>Bacteria</taxon>
        <taxon>Bacillati</taxon>
        <taxon>Actinomycetota</taxon>
        <taxon>Actinomycetes</taxon>
        <taxon>Micrococcales</taxon>
        <taxon>Micrococcaceae</taxon>
        <taxon>Nesterenkonia</taxon>
    </lineage>
</organism>
<dbReference type="Gene3D" id="3.40.50.1820">
    <property type="entry name" value="alpha/beta hydrolase"/>
    <property type="match status" value="1"/>
</dbReference>
<sequence length="238" mass="26529">MGAWIWEATARSLINRGFEAEVLTLEGLAAGELRSDIAQLRLEDHVRQLVKRVTEIDQPVVLVSHSYSSMVTSQVADRLRQAIAGLVHFGGFLPSDGRSLVDDWGSSPEQREQEKADIAKAGNLWMPPDRAMLEDEADLQEADRDFLADRFTPHPGHTITDPARMNFPVDVQPSTYVALSPEGAEQAWRNAPTGARGAARWRRRHISSGHWPMLSQPASVVDLLVEEIDYYALGRHSQ</sequence>
<dbReference type="InterPro" id="IPR029058">
    <property type="entry name" value="AB_hydrolase_fold"/>
</dbReference>
<reference evidence="2 3" key="1">
    <citation type="submission" date="2018-09" db="EMBL/GenBank/DDBJ databases">
        <title>Nesterenkonia natronophila sp. nov., an alkaliphilic actinobacteriume isolated from a soda lake, and emended description of the genus Nesterenkonia.</title>
        <authorList>
            <person name="Menes R.J."/>
            <person name="Iriarte A."/>
        </authorList>
    </citation>
    <scope>NUCLEOTIDE SEQUENCE [LARGE SCALE GENOMIC DNA]</scope>
    <source>
        <strain evidence="2 3">M8</strain>
    </source>
</reference>
<protein>
    <submittedName>
        <fullName evidence="2">Alpha/beta hydrolase</fullName>
    </submittedName>
</protein>
<keyword evidence="3" id="KW-1185">Reference proteome</keyword>
<proteinExistence type="predicted"/>
<dbReference type="AlphaFoldDB" id="A0A3A4G0D8"/>
<name>A0A3A4G0D8_9MICC</name>
<dbReference type="InterPro" id="IPR000073">
    <property type="entry name" value="AB_hydrolase_1"/>
</dbReference>
<dbReference type="EMBL" id="QYZP01000002">
    <property type="protein sequence ID" value="RJN31579.1"/>
    <property type="molecule type" value="Genomic_DNA"/>
</dbReference>
<dbReference type="PANTHER" id="PTHR37017:SF11">
    <property type="entry name" value="ESTERASE_LIPASE_THIOESTERASE DOMAIN-CONTAINING PROTEIN"/>
    <property type="match status" value="1"/>
</dbReference>
<dbReference type="PANTHER" id="PTHR37017">
    <property type="entry name" value="AB HYDROLASE-1 DOMAIN-CONTAINING PROTEIN-RELATED"/>
    <property type="match status" value="1"/>
</dbReference>
<dbReference type="Proteomes" id="UP000266615">
    <property type="component" value="Unassembled WGS sequence"/>
</dbReference>
<accession>A0A3A4G0D8</accession>